<keyword evidence="5" id="KW-0333">Golgi apparatus</keyword>
<feature type="region of interest" description="Disordered" evidence="6">
    <location>
        <begin position="37"/>
        <end position="78"/>
    </location>
</feature>
<sequence length="567" mass="66011">MIKSPAKLFFTIALIVIVYSLIFLLFKGTSNHSQLYESDEKAAETPLTNNVPTRTDKQGVSEEEKPIQSSSDEIGFGEADEETTEIPTGLAPIYPKFAKLILSYDFRKKGTYGWYLHKLLTKHSIGNQQFPSKKKRKLIQFGFGEKLTTHPNWFGFFRKFNNTHCRQSNCESFPLEDSRTFFSKNQSLGIYLDANIEHYEYKDRGLGLAMAKGEEKVRRKMDKFMSENQSLHDEENLSEKFDEEFALKMWLAMRPLNILLNNEANALSEVEKSDNNEKGHMDMSMCWSRKCSIWTTYFYTKMNLEFQENDSGKIPKHCICSFISNCVEERLKVVREINAITPVTQYGTCERNAQEGKGGKIQELADNCKFYMAFENTLRDDYITEKFFEGFMPLGLGGKTISIYRGAFNVGDYGFKKDSFINFHDFQTPTELANFIKPYCESDIKFAKLFQQRMNEQTKKSIKEMTLKLHLANVIKSPCKLCTAIGEMKLSRYILFKLGLKPKYYRVKSSEFTKFIAEMGYDKLETDQLRILWDIWDRAYGRLIKPDNNQSNWNDYDISWVTYVKDQ</sequence>
<evidence type="ECO:0000259" key="7">
    <source>
        <dbReference type="Pfam" id="PF00852"/>
    </source>
</evidence>
<dbReference type="Gene3D" id="3.40.50.11660">
    <property type="entry name" value="Glycosyl transferase family 10, C-terminal domain"/>
    <property type="match status" value="1"/>
</dbReference>
<name>D2VJX9_NAEGR</name>
<proteinExistence type="inferred from homology"/>
<dbReference type="SUPFAM" id="SSF53756">
    <property type="entry name" value="UDP-Glycosyltransferase/glycogen phosphorylase"/>
    <property type="match status" value="1"/>
</dbReference>
<feature type="compositionally biased region" description="Basic and acidic residues" evidence="6">
    <location>
        <begin position="54"/>
        <end position="66"/>
    </location>
</feature>
<keyword evidence="5" id="KW-0812">Transmembrane</keyword>
<dbReference type="EC" id="2.4.1.-" evidence="5"/>
<dbReference type="UniPathway" id="UPA00378"/>
<dbReference type="VEuPathDB" id="AmoebaDB:NAEGRDRAFT_69199"/>
<dbReference type="KEGG" id="ngr:NAEGRDRAFT_69199"/>
<dbReference type="PANTHER" id="PTHR11929:SF194">
    <property type="entry name" value="ALPHA-(1,3)-FUCOSYLTRANSFERASE 10"/>
    <property type="match status" value="1"/>
</dbReference>
<keyword evidence="4 5" id="KW-0808">Transferase</keyword>
<feature type="domain" description="Fucosyltransferase C-terminal" evidence="7">
    <location>
        <begin position="317"/>
        <end position="489"/>
    </location>
</feature>
<evidence type="ECO:0000256" key="5">
    <source>
        <dbReference type="RuleBase" id="RU003832"/>
    </source>
</evidence>
<evidence type="ECO:0000256" key="6">
    <source>
        <dbReference type="SAM" id="MobiDB-lite"/>
    </source>
</evidence>
<dbReference type="Pfam" id="PF00852">
    <property type="entry name" value="Glyco_transf_10"/>
    <property type="match status" value="1"/>
</dbReference>
<evidence type="ECO:0000313" key="9">
    <source>
        <dbReference type="Proteomes" id="UP000006671"/>
    </source>
</evidence>
<evidence type="ECO:0000256" key="4">
    <source>
        <dbReference type="ARBA" id="ARBA00022679"/>
    </source>
</evidence>
<protein>
    <recommendedName>
        <fullName evidence="5">Fucosyltransferase</fullName>
        <ecNumber evidence="5">2.4.1.-</ecNumber>
    </recommendedName>
</protein>
<dbReference type="InterPro" id="IPR038577">
    <property type="entry name" value="GT10-like_C_sf"/>
</dbReference>
<evidence type="ECO:0000256" key="2">
    <source>
        <dbReference type="ARBA" id="ARBA00008919"/>
    </source>
</evidence>
<dbReference type="OrthoDB" id="8057859at2759"/>
<dbReference type="EMBL" id="GG738877">
    <property type="protein sequence ID" value="EFC42769.1"/>
    <property type="molecule type" value="Genomic_DNA"/>
</dbReference>
<keyword evidence="5" id="KW-0472">Membrane</keyword>
<dbReference type="GeneID" id="8862838"/>
<dbReference type="GO" id="GO:0046920">
    <property type="term" value="F:alpha-(1-&gt;3)-fucosyltransferase activity"/>
    <property type="evidence" value="ECO:0007669"/>
    <property type="project" value="TreeGrafter"/>
</dbReference>
<gene>
    <name evidence="8" type="ORF">NAEGRDRAFT_69199</name>
</gene>
<accession>D2VJX9</accession>
<dbReference type="Proteomes" id="UP000006671">
    <property type="component" value="Unassembled WGS sequence"/>
</dbReference>
<dbReference type="InterPro" id="IPR001503">
    <property type="entry name" value="Glyco_trans_10"/>
</dbReference>
<keyword evidence="9" id="KW-1185">Reference proteome</keyword>
<organism evidence="9">
    <name type="scientific">Naegleria gruberi</name>
    <name type="common">Amoeba</name>
    <dbReference type="NCBI Taxonomy" id="5762"/>
    <lineage>
        <taxon>Eukaryota</taxon>
        <taxon>Discoba</taxon>
        <taxon>Heterolobosea</taxon>
        <taxon>Tetramitia</taxon>
        <taxon>Eutetramitia</taxon>
        <taxon>Vahlkampfiidae</taxon>
        <taxon>Naegleria</taxon>
    </lineage>
</organism>
<dbReference type="PANTHER" id="PTHR11929">
    <property type="entry name" value="ALPHA- 1,3 -FUCOSYLTRANSFERASE"/>
    <property type="match status" value="1"/>
</dbReference>
<keyword evidence="5" id="KW-1133">Transmembrane helix</keyword>
<evidence type="ECO:0000256" key="1">
    <source>
        <dbReference type="ARBA" id="ARBA00004922"/>
    </source>
</evidence>
<dbReference type="GO" id="GO:0032580">
    <property type="term" value="C:Golgi cisterna membrane"/>
    <property type="evidence" value="ECO:0007669"/>
    <property type="project" value="UniProtKB-SubCell"/>
</dbReference>
<comment type="subcellular location">
    <subcellularLocation>
        <location evidence="5">Golgi apparatus</location>
        <location evidence="5">Golgi stack membrane</location>
        <topology evidence="5">Single-pass type II membrane protein</topology>
    </subcellularLocation>
</comment>
<keyword evidence="3 5" id="KW-0328">Glycosyltransferase</keyword>
<reference evidence="8 9" key="1">
    <citation type="journal article" date="2010" name="Cell">
        <title>The genome of Naegleria gruberi illuminates early eukaryotic versatility.</title>
        <authorList>
            <person name="Fritz-Laylin L.K."/>
            <person name="Prochnik S.E."/>
            <person name="Ginger M.L."/>
            <person name="Dacks J.B."/>
            <person name="Carpenter M.L."/>
            <person name="Field M.C."/>
            <person name="Kuo A."/>
            <person name="Paredez A."/>
            <person name="Chapman J."/>
            <person name="Pham J."/>
            <person name="Shu S."/>
            <person name="Neupane R."/>
            <person name="Cipriano M."/>
            <person name="Mancuso J."/>
            <person name="Tu H."/>
            <person name="Salamov A."/>
            <person name="Lindquist E."/>
            <person name="Shapiro H."/>
            <person name="Lucas S."/>
            <person name="Grigoriev I.V."/>
            <person name="Cande W.Z."/>
            <person name="Fulton C."/>
            <person name="Rokhsar D.S."/>
            <person name="Dawson S.C."/>
        </authorList>
    </citation>
    <scope>NUCLEOTIDE SEQUENCE [LARGE SCALE GENOMIC DNA]</scope>
    <source>
        <strain evidence="8 9">NEG-M</strain>
    </source>
</reference>
<dbReference type="eggNOG" id="KOG2619">
    <property type="taxonomic scope" value="Eukaryota"/>
</dbReference>
<dbReference type="InterPro" id="IPR055270">
    <property type="entry name" value="Glyco_tran_10_C"/>
</dbReference>
<comment type="similarity">
    <text evidence="2 5">Belongs to the glycosyltransferase 10 family.</text>
</comment>
<evidence type="ECO:0000313" key="8">
    <source>
        <dbReference type="EMBL" id="EFC42769.1"/>
    </source>
</evidence>
<evidence type="ECO:0000256" key="3">
    <source>
        <dbReference type="ARBA" id="ARBA00022676"/>
    </source>
</evidence>
<feature type="transmembrane region" description="Helical" evidence="5">
    <location>
        <begin position="7"/>
        <end position="26"/>
    </location>
</feature>
<dbReference type="RefSeq" id="XP_002675513.1">
    <property type="nucleotide sequence ID" value="XM_002675467.1"/>
</dbReference>
<dbReference type="InParanoid" id="D2VJX9"/>
<dbReference type="AlphaFoldDB" id="D2VJX9"/>
<comment type="pathway">
    <text evidence="1">Protein modification; protein glycosylation.</text>
</comment>